<sequence>MEFSLSFYRPRSFHGGNGRIEHGARSLLRMAMSTTCDAQEILVLVTEFLEVGGKIVVGDMLGPLRKLDLFGYGRRLAKAAKRFDGLVERIMKEHEEKARCDTTSMLLQWAMIEIINHPQVLKKLREELNSVVGTERLVKESDVKKLKYLHAVVKEVIRLHPPAAFTIRQPAEDCNINGYHIKSETRTIINIYAIMRDPETWDKALEFIPERFMHSNIDQCYLNLKYFPFGIGRRSCPGSSLALAVAHVTIAALIQNFDWKAEGGRDRVEAEEGPGLTMGLTKPLVCYPMTRLNLV</sequence>
<evidence type="ECO:0000256" key="7">
    <source>
        <dbReference type="PIRSR" id="PIRSR602401-1"/>
    </source>
</evidence>
<dbReference type="GO" id="GO:0005506">
    <property type="term" value="F:iron ion binding"/>
    <property type="evidence" value="ECO:0007669"/>
    <property type="project" value="InterPro"/>
</dbReference>
<protein>
    <submittedName>
        <fullName evidence="9">3,9-dihydroxypterocarpan 6A-monooxygenase</fullName>
    </submittedName>
</protein>
<dbReference type="Gene3D" id="1.10.630.10">
    <property type="entry name" value="Cytochrome P450"/>
    <property type="match status" value="1"/>
</dbReference>
<dbReference type="GO" id="GO:0016709">
    <property type="term" value="F:oxidoreductase activity, acting on paired donors, with incorporation or reduction of molecular oxygen, NAD(P)H as one donor, and incorporation of one atom of oxygen"/>
    <property type="evidence" value="ECO:0007669"/>
    <property type="project" value="TreeGrafter"/>
</dbReference>
<name>A0A834WFI8_9FABA</name>
<evidence type="ECO:0000256" key="5">
    <source>
        <dbReference type="ARBA" id="ARBA00022989"/>
    </source>
</evidence>
<evidence type="ECO:0000313" key="9">
    <source>
        <dbReference type="EMBL" id="KAF7819048.1"/>
    </source>
</evidence>
<keyword evidence="3" id="KW-0812">Transmembrane</keyword>
<evidence type="ECO:0000313" key="10">
    <source>
        <dbReference type="Proteomes" id="UP000634136"/>
    </source>
</evidence>
<dbReference type="EMBL" id="JAAIUW010000008">
    <property type="protein sequence ID" value="KAF7819048.1"/>
    <property type="molecule type" value="Genomic_DNA"/>
</dbReference>
<keyword evidence="8" id="KW-0560">Oxidoreductase</keyword>
<dbReference type="OrthoDB" id="1103324at2759"/>
<dbReference type="InterPro" id="IPR017972">
    <property type="entry name" value="Cyt_P450_CS"/>
</dbReference>
<dbReference type="Pfam" id="PF00067">
    <property type="entry name" value="p450"/>
    <property type="match status" value="1"/>
</dbReference>
<dbReference type="InterPro" id="IPR051103">
    <property type="entry name" value="Plant_metabolite_P450s"/>
</dbReference>
<dbReference type="GO" id="GO:0020037">
    <property type="term" value="F:heme binding"/>
    <property type="evidence" value="ECO:0007669"/>
    <property type="project" value="InterPro"/>
</dbReference>
<evidence type="ECO:0000256" key="2">
    <source>
        <dbReference type="ARBA" id="ARBA00004167"/>
    </source>
</evidence>
<keyword evidence="6" id="KW-0472">Membrane</keyword>
<dbReference type="PRINTS" id="PR00385">
    <property type="entry name" value="P450"/>
</dbReference>
<dbReference type="PROSITE" id="PS00086">
    <property type="entry name" value="CYTOCHROME_P450"/>
    <property type="match status" value="1"/>
</dbReference>
<dbReference type="GO" id="GO:0016020">
    <property type="term" value="C:membrane"/>
    <property type="evidence" value="ECO:0007669"/>
    <property type="project" value="UniProtKB-SubCell"/>
</dbReference>
<dbReference type="PANTHER" id="PTHR24298:SF204">
    <property type="entry name" value="CYTOCHROME P450, FAMILY 712, SUBFAMILY A, POLYPEPTIDE 1"/>
    <property type="match status" value="1"/>
</dbReference>
<dbReference type="PANTHER" id="PTHR24298">
    <property type="entry name" value="FLAVONOID 3'-MONOOXYGENASE-RELATED"/>
    <property type="match status" value="1"/>
</dbReference>
<comment type="similarity">
    <text evidence="8">Belongs to the cytochrome P450 family.</text>
</comment>
<dbReference type="Proteomes" id="UP000634136">
    <property type="component" value="Unassembled WGS sequence"/>
</dbReference>
<evidence type="ECO:0000256" key="6">
    <source>
        <dbReference type="ARBA" id="ARBA00023136"/>
    </source>
</evidence>
<proteinExistence type="inferred from homology"/>
<keyword evidence="7 8" id="KW-0349">Heme</keyword>
<keyword evidence="5" id="KW-1133">Transmembrane helix</keyword>
<keyword evidence="4 7" id="KW-0479">Metal-binding</keyword>
<comment type="caution">
    <text evidence="9">The sequence shown here is derived from an EMBL/GenBank/DDBJ whole genome shotgun (WGS) entry which is preliminary data.</text>
</comment>
<keyword evidence="7 8" id="KW-0408">Iron</keyword>
<organism evidence="9 10">
    <name type="scientific">Senna tora</name>
    <dbReference type="NCBI Taxonomy" id="362788"/>
    <lineage>
        <taxon>Eukaryota</taxon>
        <taxon>Viridiplantae</taxon>
        <taxon>Streptophyta</taxon>
        <taxon>Embryophyta</taxon>
        <taxon>Tracheophyta</taxon>
        <taxon>Spermatophyta</taxon>
        <taxon>Magnoliopsida</taxon>
        <taxon>eudicotyledons</taxon>
        <taxon>Gunneridae</taxon>
        <taxon>Pentapetalae</taxon>
        <taxon>rosids</taxon>
        <taxon>fabids</taxon>
        <taxon>Fabales</taxon>
        <taxon>Fabaceae</taxon>
        <taxon>Caesalpinioideae</taxon>
        <taxon>Cassia clade</taxon>
        <taxon>Senna</taxon>
    </lineage>
</organism>
<accession>A0A834WFI8</accession>
<evidence type="ECO:0000256" key="1">
    <source>
        <dbReference type="ARBA" id="ARBA00001971"/>
    </source>
</evidence>
<dbReference type="PRINTS" id="PR00463">
    <property type="entry name" value="EP450I"/>
</dbReference>
<dbReference type="SUPFAM" id="SSF48264">
    <property type="entry name" value="Cytochrome P450"/>
    <property type="match status" value="1"/>
</dbReference>
<comment type="cofactor">
    <cofactor evidence="1 7">
        <name>heme</name>
        <dbReference type="ChEBI" id="CHEBI:30413"/>
    </cofactor>
</comment>
<evidence type="ECO:0000256" key="3">
    <source>
        <dbReference type="ARBA" id="ARBA00022692"/>
    </source>
</evidence>
<keyword evidence="10" id="KW-1185">Reference proteome</keyword>
<evidence type="ECO:0000256" key="4">
    <source>
        <dbReference type="ARBA" id="ARBA00022723"/>
    </source>
</evidence>
<dbReference type="InterPro" id="IPR002401">
    <property type="entry name" value="Cyt_P450_E_grp-I"/>
</dbReference>
<evidence type="ECO:0000256" key="8">
    <source>
        <dbReference type="RuleBase" id="RU000461"/>
    </source>
</evidence>
<gene>
    <name evidence="9" type="ORF">G2W53_024503</name>
</gene>
<comment type="subcellular location">
    <subcellularLocation>
        <location evidence="2">Membrane</location>
        <topology evidence="2">Single-pass membrane protein</topology>
    </subcellularLocation>
</comment>
<dbReference type="AlphaFoldDB" id="A0A834WFI8"/>
<dbReference type="InterPro" id="IPR036396">
    <property type="entry name" value="Cyt_P450_sf"/>
</dbReference>
<keyword evidence="8 9" id="KW-0503">Monooxygenase</keyword>
<dbReference type="InterPro" id="IPR001128">
    <property type="entry name" value="Cyt_P450"/>
</dbReference>
<feature type="binding site" description="axial binding residue" evidence="7">
    <location>
        <position position="236"/>
    </location>
    <ligand>
        <name>heme</name>
        <dbReference type="ChEBI" id="CHEBI:30413"/>
    </ligand>
    <ligandPart>
        <name>Fe</name>
        <dbReference type="ChEBI" id="CHEBI:18248"/>
    </ligandPart>
</feature>
<reference evidence="9" key="1">
    <citation type="submission" date="2020-09" db="EMBL/GenBank/DDBJ databases">
        <title>Genome-Enabled Discovery of Anthraquinone Biosynthesis in Senna tora.</title>
        <authorList>
            <person name="Kang S.-H."/>
            <person name="Pandey R.P."/>
            <person name="Lee C.-M."/>
            <person name="Sim J.-S."/>
            <person name="Jeong J.-T."/>
            <person name="Choi B.-S."/>
            <person name="Jung M."/>
            <person name="Ginzburg D."/>
            <person name="Zhao K."/>
            <person name="Won S.Y."/>
            <person name="Oh T.-J."/>
            <person name="Yu Y."/>
            <person name="Kim N.-H."/>
            <person name="Lee O.R."/>
            <person name="Lee T.-H."/>
            <person name="Bashyal P."/>
            <person name="Kim T.-S."/>
            <person name="Lee W.-H."/>
            <person name="Kawkins C."/>
            <person name="Kim C.-K."/>
            <person name="Kim J.S."/>
            <person name="Ahn B.O."/>
            <person name="Rhee S.Y."/>
            <person name="Sohng J.K."/>
        </authorList>
    </citation>
    <scope>NUCLEOTIDE SEQUENCE</scope>
    <source>
        <tissue evidence="9">Leaf</tissue>
    </source>
</reference>